<evidence type="ECO:0000313" key="1">
    <source>
        <dbReference type="EMBL" id="KAK8475327.1"/>
    </source>
</evidence>
<comment type="caution">
    <text evidence="1">The sequence shown here is derived from an EMBL/GenBank/DDBJ whole genome shotgun (WGS) entry which is preliminary data.</text>
</comment>
<evidence type="ECO:0000313" key="2">
    <source>
        <dbReference type="Proteomes" id="UP001472677"/>
    </source>
</evidence>
<name>A0ABR1Z7Y9_9ROSI</name>
<protein>
    <submittedName>
        <fullName evidence="1">Uncharacterized protein</fullName>
    </submittedName>
</protein>
<dbReference type="EMBL" id="JBBPBM010002698">
    <property type="protein sequence ID" value="KAK8475327.1"/>
    <property type="molecule type" value="Genomic_DNA"/>
</dbReference>
<accession>A0ABR1Z7Y9</accession>
<organism evidence="1 2">
    <name type="scientific">Hibiscus sabdariffa</name>
    <name type="common">roselle</name>
    <dbReference type="NCBI Taxonomy" id="183260"/>
    <lineage>
        <taxon>Eukaryota</taxon>
        <taxon>Viridiplantae</taxon>
        <taxon>Streptophyta</taxon>
        <taxon>Embryophyta</taxon>
        <taxon>Tracheophyta</taxon>
        <taxon>Spermatophyta</taxon>
        <taxon>Magnoliopsida</taxon>
        <taxon>eudicotyledons</taxon>
        <taxon>Gunneridae</taxon>
        <taxon>Pentapetalae</taxon>
        <taxon>rosids</taxon>
        <taxon>malvids</taxon>
        <taxon>Malvales</taxon>
        <taxon>Malvaceae</taxon>
        <taxon>Malvoideae</taxon>
        <taxon>Hibiscus</taxon>
    </lineage>
</organism>
<feature type="non-terminal residue" evidence="1">
    <location>
        <position position="1"/>
    </location>
</feature>
<gene>
    <name evidence="1" type="ORF">V6N12_063801</name>
</gene>
<dbReference type="Proteomes" id="UP001472677">
    <property type="component" value="Unassembled WGS sequence"/>
</dbReference>
<reference evidence="1 2" key="1">
    <citation type="journal article" date="2024" name="G3 (Bethesda)">
        <title>Genome assembly of Hibiscus sabdariffa L. provides insights into metabolisms of medicinal natural products.</title>
        <authorList>
            <person name="Kim T."/>
        </authorList>
    </citation>
    <scope>NUCLEOTIDE SEQUENCE [LARGE SCALE GENOMIC DNA]</scope>
    <source>
        <strain evidence="1">TK-2024</strain>
        <tissue evidence="1">Old leaves</tissue>
    </source>
</reference>
<sequence>VWERTNVALSVVLQEPLNPSPSASPVSSSSSLIRDKNMLISIKGKWKF</sequence>
<proteinExistence type="predicted"/>
<keyword evidence="2" id="KW-1185">Reference proteome</keyword>